<proteinExistence type="predicted"/>
<protein>
    <submittedName>
        <fullName evidence="2">Probable acetyltransferase</fullName>
    </submittedName>
</protein>
<dbReference type="Proteomes" id="UP000004263">
    <property type="component" value="Unassembled WGS sequence"/>
</dbReference>
<dbReference type="PROSITE" id="PS51186">
    <property type="entry name" value="GNAT"/>
    <property type="match status" value="1"/>
</dbReference>
<dbReference type="InterPro" id="IPR000182">
    <property type="entry name" value="GNAT_dom"/>
</dbReference>
<organism evidence="2 3">
    <name type="scientific">Bermanella marisrubri</name>
    <dbReference type="NCBI Taxonomy" id="207949"/>
    <lineage>
        <taxon>Bacteria</taxon>
        <taxon>Pseudomonadati</taxon>
        <taxon>Pseudomonadota</taxon>
        <taxon>Gammaproteobacteria</taxon>
        <taxon>Oceanospirillales</taxon>
        <taxon>Oceanospirillaceae</taxon>
        <taxon>Bermanella</taxon>
    </lineage>
</organism>
<keyword evidence="3" id="KW-1185">Reference proteome</keyword>
<dbReference type="CDD" id="cd04301">
    <property type="entry name" value="NAT_SF"/>
    <property type="match status" value="1"/>
</dbReference>
<keyword evidence="2" id="KW-0808">Transferase</keyword>
<dbReference type="AlphaFoldDB" id="Q1N5R1"/>
<dbReference type="SUPFAM" id="SSF55729">
    <property type="entry name" value="Acyl-CoA N-acyltransferases (Nat)"/>
    <property type="match status" value="1"/>
</dbReference>
<feature type="domain" description="N-acetyltransferase" evidence="1">
    <location>
        <begin position="1"/>
        <end position="145"/>
    </location>
</feature>
<dbReference type="STRING" id="207949.RED65_10824"/>
<reference evidence="2 3" key="1">
    <citation type="submission" date="2006-03" db="EMBL/GenBank/DDBJ databases">
        <authorList>
            <person name="Pinhassi J."/>
            <person name="Pedros-Alio C."/>
            <person name="Ferriera S."/>
            <person name="Johnson J."/>
            <person name="Kravitz S."/>
            <person name="Halpern A."/>
            <person name="Remington K."/>
            <person name="Beeson K."/>
            <person name="Tran B."/>
            <person name="Rogers Y.-H."/>
            <person name="Friedman R."/>
            <person name="Venter J.C."/>
        </authorList>
    </citation>
    <scope>NUCLEOTIDE SEQUENCE [LARGE SCALE GENOMIC DNA]</scope>
    <source>
        <strain evidence="2 3">RED65</strain>
    </source>
</reference>
<dbReference type="OrthoDB" id="9789605at2"/>
<evidence type="ECO:0000259" key="1">
    <source>
        <dbReference type="PROSITE" id="PS51186"/>
    </source>
</evidence>
<dbReference type="EMBL" id="AAQH01000001">
    <property type="protein sequence ID" value="EAT13881.1"/>
    <property type="molecule type" value="Genomic_DNA"/>
</dbReference>
<sequence>MTVRLCNKNDLASIFDIYNHSKIDELKYEDRDFMLLPLEKDDMRLGGLMESDIYVYEERGKILGFGAHHDNEIRALFVYPESRGKGIGKTLLEFLLSNVHGQPYLYVASTNQPAKYIYQGYGFRVTETFETTYNEIPVIAQKMVRKDQILT</sequence>
<evidence type="ECO:0000313" key="3">
    <source>
        <dbReference type="Proteomes" id="UP000004263"/>
    </source>
</evidence>
<accession>Q1N5R1</accession>
<gene>
    <name evidence="2" type="ORF">RED65_10824</name>
</gene>
<dbReference type="GO" id="GO:0016747">
    <property type="term" value="F:acyltransferase activity, transferring groups other than amino-acyl groups"/>
    <property type="evidence" value="ECO:0007669"/>
    <property type="project" value="InterPro"/>
</dbReference>
<dbReference type="Pfam" id="PF13508">
    <property type="entry name" value="Acetyltransf_7"/>
    <property type="match status" value="1"/>
</dbReference>
<dbReference type="Gene3D" id="3.40.630.30">
    <property type="match status" value="1"/>
</dbReference>
<name>Q1N5R1_9GAMM</name>
<dbReference type="HOGENOM" id="CLU_013985_21_4_6"/>
<dbReference type="RefSeq" id="WP_007017302.1">
    <property type="nucleotide sequence ID" value="NZ_CH724113.1"/>
</dbReference>
<evidence type="ECO:0000313" key="2">
    <source>
        <dbReference type="EMBL" id="EAT13881.1"/>
    </source>
</evidence>
<dbReference type="InterPro" id="IPR016181">
    <property type="entry name" value="Acyl_CoA_acyltransferase"/>
</dbReference>
<comment type="caution">
    <text evidence="2">The sequence shown here is derived from an EMBL/GenBank/DDBJ whole genome shotgun (WGS) entry which is preliminary data.</text>
</comment>